<gene>
    <name evidence="9" type="ORF">GCM10010347_41250</name>
</gene>
<keyword evidence="1 6" id="KW-0645">Protease</keyword>
<feature type="transmembrane region" description="Helical" evidence="7">
    <location>
        <begin position="89"/>
        <end position="113"/>
    </location>
</feature>
<keyword evidence="3 6" id="KW-0378">Hydrolase</keyword>
<proteinExistence type="inferred from homology"/>
<feature type="domain" description="Peptidase M48" evidence="8">
    <location>
        <begin position="115"/>
        <end position="190"/>
    </location>
</feature>
<reference evidence="10" key="1">
    <citation type="journal article" date="2019" name="Int. J. Syst. Evol. Microbiol.">
        <title>The Global Catalogue of Microorganisms (GCM) 10K type strain sequencing project: providing services to taxonomists for standard genome sequencing and annotation.</title>
        <authorList>
            <consortium name="The Broad Institute Genomics Platform"/>
            <consortium name="The Broad Institute Genome Sequencing Center for Infectious Disease"/>
            <person name="Wu L."/>
            <person name="Ma J."/>
        </authorList>
    </citation>
    <scope>NUCLEOTIDE SEQUENCE [LARGE SCALE GENOMIC DNA]</scope>
    <source>
        <strain evidence="10">JCM 4738</strain>
    </source>
</reference>
<dbReference type="Proteomes" id="UP000642673">
    <property type="component" value="Unassembled WGS sequence"/>
</dbReference>
<name>A0ABQ3EVT3_9ACTN</name>
<dbReference type="PANTHER" id="PTHR34978:SF3">
    <property type="entry name" value="SLR0241 PROTEIN"/>
    <property type="match status" value="1"/>
</dbReference>
<feature type="transmembrane region" description="Helical" evidence="7">
    <location>
        <begin position="36"/>
        <end position="69"/>
    </location>
</feature>
<evidence type="ECO:0000256" key="5">
    <source>
        <dbReference type="ARBA" id="ARBA00023049"/>
    </source>
</evidence>
<dbReference type="Pfam" id="PF01435">
    <property type="entry name" value="Peptidase_M48"/>
    <property type="match status" value="1"/>
</dbReference>
<comment type="caution">
    <text evidence="9">The sequence shown here is derived from an EMBL/GenBank/DDBJ whole genome shotgun (WGS) entry which is preliminary data.</text>
</comment>
<feature type="transmembrane region" description="Helical" evidence="7">
    <location>
        <begin position="6"/>
        <end position="24"/>
    </location>
</feature>
<keyword evidence="5 6" id="KW-0482">Metalloprotease</keyword>
<dbReference type="EMBL" id="BMVP01000008">
    <property type="protein sequence ID" value="GHB66937.1"/>
    <property type="molecule type" value="Genomic_DNA"/>
</dbReference>
<dbReference type="PANTHER" id="PTHR34978">
    <property type="entry name" value="POSSIBLE SENSOR-TRANSDUCER PROTEIN BLAR"/>
    <property type="match status" value="1"/>
</dbReference>
<keyword evidence="7" id="KW-1133">Transmembrane helix</keyword>
<accession>A0ABQ3EVT3</accession>
<evidence type="ECO:0000256" key="7">
    <source>
        <dbReference type="SAM" id="Phobius"/>
    </source>
</evidence>
<sequence>MTEAPLMHFAVYLLLLFPVPAAWAARPLGERLPPRLATWLLTVGAVVLASASSLALGVLAITALLRFPLLARLADGRWSAQVAQHHDPASLSVGLLACAVLAAAATAAAVMLWRRVRTLAAAAAEAACMPGHEQLVVVEDPAAEAYALPGLPGRIVVSTGMLDALDSSEHEVLLAHERAHLTHHHYLFVAFTQLAAAANPLLRPLASTTSYTVERWADESAATAVGDRRQVARTVGKAALAAKRTRARGWIPAAALGVLGRFAPTEPGPVPRRVAALLTPPLRNRTLLVAAIVALLLATAVCAFEATRDLEALLDLARHGVARR</sequence>
<keyword evidence="7" id="KW-0472">Membrane</keyword>
<organism evidence="9 10">
    <name type="scientific">Streptomyces cirratus</name>
    <dbReference type="NCBI Taxonomy" id="68187"/>
    <lineage>
        <taxon>Bacteria</taxon>
        <taxon>Bacillati</taxon>
        <taxon>Actinomycetota</taxon>
        <taxon>Actinomycetes</taxon>
        <taxon>Kitasatosporales</taxon>
        <taxon>Streptomycetaceae</taxon>
        <taxon>Streptomyces</taxon>
    </lineage>
</organism>
<protein>
    <submittedName>
        <fullName evidence="9">Peptidase M48</fullName>
    </submittedName>
</protein>
<keyword evidence="2" id="KW-0479">Metal-binding</keyword>
<comment type="cofactor">
    <cofactor evidence="6">
        <name>Zn(2+)</name>
        <dbReference type="ChEBI" id="CHEBI:29105"/>
    </cofactor>
    <text evidence="6">Binds 1 zinc ion per subunit.</text>
</comment>
<feature type="transmembrane region" description="Helical" evidence="7">
    <location>
        <begin position="287"/>
        <end position="306"/>
    </location>
</feature>
<dbReference type="InterPro" id="IPR001915">
    <property type="entry name" value="Peptidase_M48"/>
</dbReference>
<evidence type="ECO:0000256" key="6">
    <source>
        <dbReference type="RuleBase" id="RU003983"/>
    </source>
</evidence>
<dbReference type="Gene3D" id="3.30.2010.10">
    <property type="entry name" value="Metalloproteases ('zincins'), catalytic domain"/>
    <property type="match status" value="1"/>
</dbReference>
<evidence type="ECO:0000313" key="10">
    <source>
        <dbReference type="Proteomes" id="UP000642673"/>
    </source>
</evidence>
<keyword evidence="7" id="KW-0812">Transmembrane</keyword>
<evidence type="ECO:0000256" key="1">
    <source>
        <dbReference type="ARBA" id="ARBA00022670"/>
    </source>
</evidence>
<evidence type="ECO:0000256" key="3">
    <source>
        <dbReference type="ARBA" id="ARBA00022801"/>
    </source>
</evidence>
<evidence type="ECO:0000313" key="9">
    <source>
        <dbReference type="EMBL" id="GHB66937.1"/>
    </source>
</evidence>
<evidence type="ECO:0000256" key="2">
    <source>
        <dbReference type="ARBA" id="ARBA00022723"/>
    </source>
</evidence>
<dbReference type="InterPro" id="IPR052173">
    <property type="entry name" value="Beta-lactam_resp_regulator"/>
</dbReference>
<keyword evidence="10" id="KW-1185">Reference proteome</keyword>
<evidence type="ECO:0000259" key="8">
    <source>
        <dbReference type="Pfam" id="PF01435"/>
    </source>
</evidence>
<dbReference type="CDD" id="cd07326">
    <property type="entry name" value="M56_BlaR1_MecR1_like"/>
    <property type="match status" value="1"/>
</dbReference>
<evidence type="ECO:0000256" key="4">
    <source>
        <dbReference type="ARBA" id="ARBA00022833"/>
    </source>
</evidence>
<keyword evidence="4 6" id="KW-0862">Zinc</keyword>
<comment type="similarity">
    <text evidence="6">Belongs to the peptidase M48 family.</text>
</comment>